<keyword evidence="2" id="KW-1185">Reference proteome</keyword>
<evidence type="ECO:0000313" key="2">
    <source>
        <dbReference type="Proteomes" id="UP000028059"/>
    </source>
</evidence>
<evidence type="ECO:0000313" key="1">
    <source>
        <dbReference type="EMBL" id="KEQ56066.1"/>
    </source>
</evidence>
<dbReference type="Proteomes" id="UP000028059">
    <property type="component" value="Unassembled WGS sequence"/>
</dbReference>
<dbReference type="PATRIC" id="fig|1502293.3.peg.1414"/>
<organism evidence="1 2">
    <name type="scientific">Marine Group I thaumarchaeote SCGC AAA799-N04</name>
    <dbReference type="NCBI Taxonomy" id="1502293"/>
    <lineage>
        <taxon>Archaea</taxon>
        <taxon>Nitrososphaerota</taxon>
        <taxon>Marine Group I</taxon>
    </lineage>
</organism>
<name>A0A081RLJ3_9ARCH</name>
<protein>
    <submittedName>
        <fullName evidence="1">Uncharacterized protein</fullName>
    </submittedName>
</protein>
<reference evidence="1 2" key="1">
    <citation type="submission" date="2014-06" db="EMBL/GenBank/DDBJ databases">
        <authorList>
            <person name="Ngugi D.K."/>
            <person name="Blom J."/>
            <person name="Alam I."/>
            <person name="Rashid M."/>
            <person name="Ba Alawi W."/>
            <person name="Zhang G."/>
            <person name="Hikmawan T."/>
            <person name="Guan Y."/>
            <person name="Antunes A."/>
            <person name="Siam R."/>
            <person name="ElDorry H."/>
            <person name="Bajic V."/>
            <person name="Stingl U."/>
        </authorList>
    </citation>
    <scope>NUCLEOTIDE SEQUENCE [LARGE SCALE GENOMIC DNA]</scope>
    <source>
        <strain evidence="1">SCGC AAA799-N04</strain>
    </source>
</reference>
<dbReference type="EMBL" id="JOKN01000035">
    <property type="protein sequence ID" value="KEQ56066.1"/>
    <property type="molecule type" value="Genomic_DNA"/>
</dbReference>
<sequence>MDKEIEEKIQSIIFETFEDAESEWVSYFQHKAEQMHLDKKSFFIGMMYPKITTNLEKNNIHIRIKSDSWGDHENEKINSMLNQLYEKYV</sequence>
<comment type="caution">
    <text evidence="1">The sequence shown here is derived from an EMBL/GenBank/DDBJ whole genome shotgun (WGS) entry which is preliminary data.</text>
</comment>
<accession>A0A081RLJ3</accession>
<dbReference type="AlphaFoldDB" id="A0A081RLJ3"/>
<proteinExistence type="predicted"/>
<gene>
    <name evidence="1" type="ORF">AAA799N04_01529</name>
</gene>